<sequence length="549" mass="60857">MYPGTSPAAKLMSAWDWSKQFSEEELTLFNNPLYLTRMQLKRFMSKVTPGSNRSLYRMNLGDRDDSVDLSEDSDGVLRPGIHVSCLKFWSYCYLRWLTPVEIIGGGTPSVYIQQCILVEEIICLQHKIDSLEKSTQFVKSRRPKSDLFFSFECNPSVNARKWSKFLTSSFPFVPDTQRNSGSPLSLYMERSNLCESDDSLDELSEDETSQTPDRIQNHADQVTPSDTGHADRSTPSDRGHADRSTPSDRGHADRVTPSDRGHADRSTPSDRGHADRSTPSDRGHADRSTPSDRGHADRSTPSDRGHADRVTPSDRGHADRSTPSDRGHADRSTPSDRGHADRVTQSDRGHADRSTPSDRGHADRSTPSDRGHADRSTPSDRGHADRSTPSDRGYADRSTLSDRGHADRSTPSYRGYADKSASSDGRRHLANDIRGKDTGHVLQDTASPRTPQTTSSSSTKHLPDPRLLPRHSPYKVSDGHIVYADTSPDTSPKHTPAQKASVDATRTRVNTTPLADVGHMTNVERSAGSGHGERKESVDHLFTYFGWKS</sequence>
<dbReference type="AlphaFoldDB" id="A0AAD9L1B2"/>
<protein>
    <recommendedName>
        <fullName evidence="2">Myotubularin phosphatase domain-containing protein</fullName>
    </recommendedName>
</protein>
<dbReference type="InterPro" id="IPR010569">
    <property type="entry name" value="Myotubularin-like_Pase_dom"/>
</dbReference>
<proteinExistence type="predicted"/>
<gene>
    <name evidence="3" type="ORF">NP493_427g01035</name>
</gene>
<evidence type="ECO:0000313" key="3">
    <source>
        <dbReference type="EMBL" id="KAK2180750.1"/>
    </source>
</evidence>
<dbReference type="PANTHER" id="PTHR39227:SF1">
    <property type="entry name" value="ADIPOGENESIS REGULATORY FACTOR"/>
    <property type="match status" value="1"/>
</dbReference>
<feature type="region of interest" description="Disordered" evidence="1">
    <location>
        <begin position="196"/>
        <end position="535"/>
    </location>
</feature>
<organism evidence="3 4">
    <name type="scientific">Ridgeia piscesae</name>
    <name type="common">Tubeworm</name>
    <dbReference type="NCBI Taxonomy" id="27915"/>
    <lineage>
        <taxon>Eukaryota</taxon>
        <taxon>Metazoa</taxon>
        <taxon>Spiralia</taxon>
        <taxon>Lophotrochozoa</taxon>
        <taxon>Annelida</taxon>
        <taxon>Polychaeta</taxon>
        <taxon>Sedentaria</taxon>
        <taxon>Canalipalpata</taxon>
        <taxon>Sabellida</taxon>
        <taxon>Siboglinidae</taxon>
        <taxon>Ridgeia</taxon>
    </lineage>
</organism>
<dbReference type="InterPro" id="IPR034450">
    <property type="entry name" value="ADIRF"/>
</dbReference>
<name>A0AAD9L1B2_RIDPI</name>
<evidence type="ECO:0000259" key="2">
    <source>
        <dbReference type="PROSITE" id="PS51339"/>
    </source>
</evidence>
<dbReference type="Proteomes" id="UP001209878">
    <property type="component" value="Unassembled WGS sequence"/>
</dbReference>
<dbReference type="GO" id="GO:0045600">
    <property type="term" value="P:positive regulation of fat cell differentiation"/>
    <property type="evidence" value="ECO:0007669"/>
    <property type="project" value="InterPro"/>
</dbReference>
<feature type="domain" description="Myotubularin phosphatase" evidence="2">
    <location>
        <begin position="1"/>
        <end position="93"/>
    </location>
</feature>
<feature type="compositionally biased region" description="Basic and acidic residues" evidence="1">
    <location>
        <begin position="228"/>
        <end position="408"/>
    </location>
</feature>
<dbReference type="Pfam" id="PF12578">
    <property type="entry name" value="3-PAP"/>
    <property type="match status" value="1"/>
</dbReference>
<dbReference type="GO" id="GO:0005634">
    <property type="term" value="C:nucleus"/>
    <property type="evidence" value="ECO:0007669"/>
    <property type="project" value="InterPro"/>
</dbReference>
<feature type="compositionally biased region" description="Acidic residues" evidence="1">
    <location>
        <begin position="196"/>
        <end position="208"/>
    </location>
</feature>
<feature type="compositionally biased region" description="Polar residues" evidence="1">
    <location>
        <begin position="210"/>
        <end position="226"/>
    </location>
</feature>
<dbReference type="InterPro" id="IPR022587">
    <property type="entry name" value="MTMR12-like_C"/>
</dbReference>
<dbReference type="PANTHER" id="PTHR39227">
    <property type="entry name" value="ADIPOGENESIS REGULATORY FACTOR"/>
    <property type="match status" value="1"/>
</dbReference>
<comment type="caution">
    <text evidence="3">The sequence shown here is derived from an EMBL/GenBank/DDBJ whole genome shotgun (WGS) entry which is preliminary data.</text>
</comment>
<dbReference type="EMBL" id="JAODUO010000428">
    <property type="protein sequence ID" value="KAK2180750.1"/>
    <property type="molecule type" value="Genomic_DNA"/>
</dbReference>
<keyword evidence="4" id="KW-1185">Reference proteome</keyword>
<accession>A0AAD9L1B2</accession>
<dbReference type="PROSITE" id="PS51339">
    <property type="entry name" value="PPASE_MYOTUBULARIN"/>
    <property type="match status" value="1"/>
</dbReference>
<feature type="compositionally biased region" description="Low complexity" evidence="1">
    <location>
        <begin position="445"/>
        <end position="459"/>
    </location>
</feature>
<evidence type="ECO:0000313" key="4">
    <source>
        <dbReference type="Proteomes" id="UP001209878"/>
    </source>
</evidence>
<evidence type="ECO:0000256" key="1">
    <source>
        <dbReference type="SAM" id="MobiDB-lite"/>
    </source>
</evidence>
<feature type="compositionally biased region" description="Basic and acidic residues" evidence="1">
    <location>
        <begin position="424"/>
        <end position="439"/>
    </location>
</feature>
<reference evidence="3" key="1">
    <citation type="journal article" date="2023" name="Mol. Biol. Evol.">
        <title>Third-Generation Sequencing Reveals the Adaptive Role of the Epigenome in Three Deep-Sea Polychaetes.</title>
        <authorList>
            <person name="Perez M."/>
            <person name="Aroh O."/>
            <person name="Sun Y."/>
            <person name="Lan Y."/>
            <person name="Juniper S.K."/>
            <person name="Young C.R."/>
            <person name="Angers B."/>
            <person name="Qian P.Y."/>
        </authorList>
    </citation>
    <scope>NUCLEOTIDE SEQUENCE</scope>
    <source>
        <strain evidence="3">R07B-5</strain>
    </source>
</reference>